<gene>
    <name evidence="1" type="ORF">PALI_a1552</name>
</gene>
<reference evidence="1 2" key="1">
    <citation type="submission" date="2015-06" db="EMBL/GenBank/DDBJ databases">
        <title>Genome sequence of Pseudoalteromonas aliena.</title>
        <authorList>
            <person name="Xie B.-B."/>
            <person name="Rong J.-C."/>
            <person name="Qin Q.-L."/>
            <person name="Zhang Y.-Z."/>
        </authorList>
    </citation>
    <scope>NUCLEOTIDE SEQUENCE [LARGE SCALE GENOMIC DNA]</scope>
    <source>
        <strain evidence="1 2">SW19</strain>
    </source>
</reference>
<organism evidence="1 2">
    <name type="scientific">Pseudoalteromonas aliena SW19</name>
    <dbReference type="NCBI Taxonomy" id="1314866"/>
    <lineage>
        <taxon>Bacteria</taxon>
        <taxon>Pseudomonadati</taxon>
        <taxon>Pseudomonadota</taxon>
        <taxon>Gammaproteobacteria</taxon>
        <taxon>Alteromonadales</taxon>
        <taxon>Pseudoalteromonadaceae</taxon>
        <taxon>Pseudoalteromonas</taxon>
    </lineage>
</organism>
<keyword evidence="2" id="KW-1185">Reference proteome</keyword>
<evidence type="ECO:0000313" key="1">
    <source>
        <dbReference type="EMBL" id="MBE0358300.1"/>
    </source>
</evidence>
<sequence>MVISYVKAKSRPYLQLVINQFVKWVRLFLFNKILNELVKTAIF</sequence>
<name>A0ABR9DXA6_9GAMM</name>
<accession>A0ABR9DXA6</accession>
<evidence type="ECO:0008006" key="3">
    <source>
        <dbReference type="Google" id="ProtNLM"/>
    </source>
</evidence>
<protein>
    <recommendedName>
        <fullName evidence="3">Transposase</fullName>
    </recommendedName>
</protein>
<evidence type="ECO:0000313" key="2">
    <source>
        <dbReference type="Proteomes" id="UP000648482"/>
    </source>
</evidence>
<dbReference type="Proteomes" id="UP000648482">
    <property type="component" value="Unassembled WGS sequence"/>
</dbReference>
<comment type="caution">
    <text evidence="1">The sequence shown here is derived from an EMBL/GenBank/DDBJ whole genome shotgun (WGS) entry which is preliminary data.</text>
</comment>
<dbReference type="EMBL" id="AQGU01000022">
    <property type="protein sequence ID" value="MBE0358300.1"/>
    <property type="molecule type" value="Genomic_DNA"/>
</dbReference>
<proteinExistence type="predicted"/>